<keyword evidence="1" id="KW-0812">Transmembrane</keyword>
<protein>
    <recommendedName>
        <fullName evidence="4">Protoporphyrinogen IX oxidase</fullName>
    </recommendedName>
</protein>
<keyword evidence="1" id="KW-1133">Transmembrane helix</keyword>
<feature type="transmembrane region" description="Helical" evidence="1">
    <location>
        <begin position="120"/>
        <end position="139"/>
    </location>
</feature>
<dbReference type="EMBL" id="BMZQ01000002">
    <property type="protein sequence ID" value="GHD17705.1"/>
    <property type="molecule type" value="Genomic_DNA"/>
</dbReference>
<evidence type="ECO:0000313" key="3">
    <source>
        <dbReference type="Proteomes" id="UP000630142"/>
    </source>
</evidence>
<keyword evidence="1" id="KW-0472">Membrane</keyword>
<feature type="transmembrane region" description="Helical" evidence="1">
    <location>
        <begin position="78"/>
        <end position="99"/>
    </location>
</feature>
<reference evidence="2" key="2">
    <citation type="submission" date="2020-09" db="EMBL/GenBank/DDBJ databases">
        <authorList>
            <person name="Sun Q."/>
            <person name="Kim S."/>
        </authorList>
    </citation>
    <scope>NUCLEOTIDE SEQUENCE</scope>
    <source>
        <strain evidence="2">KCTC 42249</strain>
    </source>
</reference>
<dbReference type="AlphaFoldDB" id="A0A8J3DPZ4"/>
<dbReference type="RefSeq" id="WP_189504679.1">
    <property type="nucleotide sequence ID" value="NZ_BMZQ01000002.1"/>
</dbReference>
<keyword evidence="3" id="KW-1185">Reference proteome</keyword>
<sequence>MFELLKMAHLITIAMVSGLLLSHYVALRASAGREAETGMALTRRTLADITSFGVAFAWISGLTLLWSRYGTGDRALSAWFTAKFLLVCVLTLAHIMQRVRASQLRRAGDFVKGRRVAERWVSFAWISALFVICFAVIAFK</sequence>
<accession>A0A8J3DPZ4</accession>
<name>A0A8J3DPZ4_9HYPH</name>
<gene>
    <name evidence="2" type="ORF">GCM10016234_27150</name>
</gene>
<dbReference type="Proteomes" id="UP000630142">
    <property type="component" value="Unassembled WGS sequence"/>
</dbReference>
<evidence type="ECO:0008006" key="4">
    <source>
        <dbReference type="Google" id="ProtNLM"/>
    </source>
</evidence>
<evidence type="ECO:0000256" key="1">
    <source>
        <dbReference type="SAM" id="Phobius"/>
    </source>
</evidence>
<reference evidence="2" key="1">
    <citation type="journal article" date="2014" name="Int. J. Syst. Evol. Microbiol.">
        <title>Complete genome sequence of Corynebacterium casei LMG S-19264T (=DSM 44701T), isolated from a smear-ripened cheese.</title>
        <authorList>
            <consortium name="US DOE Joint Genome Institute (JGI-PGF)"/>
            <person name="Walter F."/>
            <person name="Albersmeier A."/>
            <person name="Kalinowski J."/>
            <person name="Ruckert C."/>
        </authorList>
    </citation>
    <scope>NUCLEOTIDE SEQUENCE</scope>
    <source>
        <strain evidence="2">KCTC 42249</strain>
    </source>
</reference>
<feature type="transmembrane region" description="Helical" evidence="1">
    <location>
        <begin position="46"/>
        <end position="66"/>
    </location>
</feature>
<feature type="transmembrane region" description="Helical" evidence="1">
    <location>
        <begin position="6"/>
        <end position="26"/>
    </location>
</feature>
<evidence type="ECO:0000313" key="2">
    <source>
        <dbReference type="EMBL" id="GHD17705.1"/>
    </source>
</evidence>
<comment type="caution">
    <text evidence="2">The sequence shown here is derived from an EMBL/GenBank/DDBJ whole genome shotgun (WGS) entry which is preliminary data.</text>
</comment>
<proteinExistence type="predicted"/>
<organism evidence="2 3">
    <name type="scientific">Tianweitania populi</name>
    <dbReference type="NCBI Taxonomy" id="1607949"/>
    <lineage>
        <taxon>Bacteria</taxon>
        <taxon>Pseudomonadati</taxon>
        <taxon>Pseudomonadota</taxon>
        <taxon>Alphaproteobacteria</taxon>
        <taxon>Hyphomicrobiales</taxon>
        <taxon>Phyllobacteriaceae</taxon>
        <taxon>Tianweitania</taxon>
    </lineage>
</organism>